<evidence type="ECO:0000313" key="1">
    <source>
        <dbReference type="EMBL" id="NEC16733.1"/>
    </source>
</evidence>
<reference evidence="1 2" key="1">
    <citation type="submission" date="2020-01" db="EMBL/GenBank/DDBJ databases">
        <title>Insect and environment-associated Actinomycetes.</title>
        <authorList>
            <person name="Currrie C."/>
            <person name="Chevrette M."/>
            <person name="Carlson C."/>
            <person name="Stubbendieck R."/>
            <person name="Wendt-Pienkowski E."/>
        </authorList>
    </citation>
    <scope>NUCLEOTIDE SEQUENCE [LARGE SCALE GENOMIC DNA]</scope>
    <source>
        <strain evidence="1 2">SID7590</strain>
    </source>
</reference>
<keyword evidence="1" id="KW-0255">Endonuclease</keyword>
<dbReference type="EMBL" id="JAAGMP010000008">
    <property type="protein sequence ID" value="NEC16733.1"/>
    <property type="molecule type" value="Genomic_DNA"/>
</dbReference>
<gene>
    <name evidence="1" type="ORF">G3I50_00350</name>
</gene>
<comment type="caution">
    <text evidence="1">The sequence shown here is derived from an EMBL/GenBank/DDBJ whole genome shotgun (WGS) entry which is preliminary data.</text>
</comment>
<dbReference type="AlphaFoldDB" id="A0A7K3RP44"/>
<keyword evidence="1" id="KW-0378">Hydrolase</keyword>
<proteinExistence type="predicted"/>
<organism evidence="1 2">
    <name type="scientific">Streptomyces parvus</name>
    <dbReference type="NCBI Taxonomy" id="66428"/>
    <lineage>
        <taxon>Bacteria</taxon>
        <taxon>Bacillati</taxon>
        <taxon>Actinomycetota</taxon>
        <taxon>Actinomycetes</taxon>
        <taxon>Kitasatosporales</taxon>
        <taxon>Streptomycetaceae</taxon>
        <taxon>Streptomyces</taxon>
    </lineage>
</organism>
<feature type="non-terminal residue" evidence="1">
    <location>
        <position position="43"/>
    </location>
</feature>
<dbReference type="Proteomes" id="UP000469670">
    <property type="component" value="Unassembled WGS sequence"/>
</dbReference>
<protein>
    <submittedName>
        <fullName evidence="1">HNH endonuclease</fullName>
    </submittedName>
</protein>
<sequence length="43" mass="4549">MIAPRTPRRLMPRRRTHRAAALPAVGALVVLALASGCSPDDLA</sequence>
<name>A0A7K3RP44_9ACTN</name>
<accession>A0A7K3RP44</accession>
<keyword evidence="1" id="KW-0540">Nuclease</keyword>
<dbReference type="GO" id="GO:0004519">
    <property type="term" value="F:endonuclease activity"/>
    <property type="evidence" value="ECO:0007669"/>
    <property type="project" value="UniProtKB-KW"/>
</dbReference>
<evidence type="ECO:0000313" key="2">
    <source>
        <dbReference type="Proteomes" id="UP000469670"/>
    </source>
</evidence>